<name>A0ACC0D107_9PEZI</name>
<sequence>MRAFFNLAVAVATTFIAQTIAAPMPIVVSSGTVSDIVITKENTVNGTHAPASPAAGSNPLTISLVNNFGGGQLNVYVSGLDVNGAVVLLGANGAWYYPNPAGSQVPVAIDAGVAHAMNAEGQTTQITLPDFLSSGRIWVAEGELQFFTVAAADGSAQLVEPSAANPSDPSAAVNWGFVEFTNTEKGGIYANISFVDFVGLVFGMTLTLGSGEVQTVKGLQQNAVATICDELKTQAASDGQPWDKLCVVDSSGKPLRILNPNLYLSMAPTAFSGYYDSYIDQVWSKYTNEDLTIDTQTDAGKVACRVAGDQMTCAGDNRAYPKPTIIDIFGCNSGPFGEIGTDNDVHRAVVPRLCAAFYRTTLLVDGGNVQPSLGSSTYYANNPTSHYGRLVHKHETDGKGYAFSFDDVNPAGENEAGVVAGMNPTVMELTIGGFS</sequence>
<dbReference type="EMBL" id="MU394316">
    <property type="protein sequence ID" value="KAI6086386.1"/>
    <property type="molecule type" value="Genomic_DNA"/>
</dbReference>
<comment type="caution">
    <text evidence="1">The sequence shown here is derived from an EMBL/GenBank/DDBJ whole genome shotgun (WGS) entry which is preliminary data.</text>
</comment>
<keyword evidence="2" id="KW-1185">Reference proteome</keyword>
<gene>
    <name evidence="1" type="ORF">F4821DRAFT_238621</name>
</gene>
<protein>
    <submittedName>
        <fullName evidence="1">Glycoside hydrolase family 64 protein</fullName>
    </submittedName>
</protein>
<keyword evidence="1" id="KW-0378">Hydrolase</keyword>
<dbReference type="Proteomes" id="UP001497680">
    <property type="component" value="Unassembled WGS sequence"/>
</dbReference>
<evidence type="ECO:0000313" key="2">
    <source>
        <dbReference type="Proteomes" id="UP001497680"/>
    </source>
</evidence>
<accession>A0ACC0D107</accession>
<organism evidence="1 2">
    <name type="scientific">Hypoxylon rubiginosum</name>
    <dbReference type="NCBI Taxonomy" id="110542"/>
    <lineage>
        <taxon>Eukaryota</taxon>
        <taxon>Fungi</taxon>
        <taxon>Dikarya</taxon>
        <taxon>Ascomycota</taxon>
        <taxon>Pezizomycotina</taxon>
        <taxon>Sordariomycetes</taxon>
        <taxon>Xylariomycetidae</taxon>
        <taxon>Xylariales</taxon>
        <taxon>Hypoxylaceae</taxon>
        <taxon>Hypoxylon</taxon>
    </lineage>
</organism>
<proteinExistence type="predicted"/>
<evidence type="ECO:0000313" key="1">
    <source>
        <dbReference type="EMBL" id="KAI6086386.1"/>
    </source>
</evidence>
<reference evidence="1 2" key="1">
    <citation type="journal article" date="2022" name="New Phytol.">
        <title>Ecological generalism drives hyperdiversity of secondary metabolite gene clusters in xylarialean endophytes.</title>
        <authorList>
            <person name="Franco M.E.E."/>
            <person name="Wisecaver J.H."/>
            <person name="Arnold A.E."/>
            <person name="Ju Y.M."/>
            <person name="Slot J.C."/>
            <person name="Ahrendt S."/>
            <person name="Moore L.P."/>
            <person name="Eastman K.E."/>
            <person name="Scott K."/>
            <person name="Konkel Z."/>
            <person name="Mondo S.J."/>
            <person name="Kuo A."/>
            <person name="Hayes R.D."/>
            <person name="Haridas S."/>
            <person name="Andreopoulos B."/>
            <person name="Riley R."/>
            <person name="LaButti K."/>
            <person name="Pangilinan J."/>
            <person name="Lipzen A."/>
            <person name="Amirebrahimi M."/>
            <person name="Yan J."/>
            <person name="Adam C."/>
            <person name="Keymanesh K."/>
            <person name="Ng V."/>
            <person name="Louie K."/>
            <person name="Northen T."/>
            <person name="Drula E."/>
            <person name="Henrissat B."/>
            <person name="Hsieh H.M."/>
            <person name="Youens-Clark K."/>
            <person name="Lutzoni F."/>
            <person name="Miadlikowska J."/>
            <person name="Eastwood D.C."/>
            <person name="Hamelin R.C."/>
            <person name="Grigoriev I.V."/>
            <person name="U'Ren J.M."/>
        </authorList>
    </citation>
    <scope>NUCLEOTIDE SEQUENCE [LARGE SCALE GENOMIC DNA]</scope>
    <source>
        <strain evidence="1 2">ER1909</strain>
    </source>
</reference>